<dbReference type="NCBIfam" id="TIGR01640">
    <property type="entry name" value="F_box_assoc_1"/>
    <property type="match status" value="1"/>
</dbReference>
<reference evidence="2" key="1">
    <citation type="journal article" date="2014" name="Nat. Commun.">
        <title>The emerging biofuel crop Camelina sativa retains a highly undifferentiated hexaploid genome structure.</title>
        <authorList>
            <person name="Kagale S."/>
            <person name="Koh C."/>
            <person name="Nixon J."/>
            <person name="Bollina V."/>
            <person name="Clarke W.E."/>
            <person name="Tuteja R."/>
            <person name="Spillane C."/>
            <person name="Robinson S.J."/>
            <person name="Links M.G."/>
            <person name="Clarke C."/>
            <person name="Higgins E.E."/>
            <person name="Huebert T."/>
            <person name="Sharpe A.G."/>
            <person name="Parkin I.A."/>
        </authorList>
    </citation>
    <scope>NUCLEOTIDE SEQUENCE [LARGE SCALE GENOMIC DNA]</scope>
    <source>
        <strain evidence="2">cv. DH55</strain>
    </source>
</reference>
<evidence type="ECO:0000259" key="1">
    <source>
        <dbReference type="SMART" id="SM00256"/>
    </source>
</evidence>
<protein>
    <submittedName>
        <fullName evidence="3">F-box protein At1g47765</fullName>
    </submittedName>
</protein>
<sequence length="385" mass="45108">MEQQKEKIKVSKRQRTQLTLSFPLDLTSEILLRLPEKSVARFRCVSKLWLSITTDPYFIRLFETRYPRPSLLLCFTEYDKLFVSLIPQYHHSLQGSNKSYSCSHRLDLYQFQFQLYPNVPPTETVQGLFCFQQSASTPIVCNPSTRQILTLSKPRMSWENLTIFLGYDPVECKHKVMCMPFRRSSDVCRVLTLGSAEESWRTVKTKPKHRSDSHTSGQCIKGVVYYIAYVYRTSVWVIMSFDVRSEKFGMIQLPSDVMMNPIIAYEGRLAFVRRETKKDAKLTLRILEDPEKRKWSSKGFLAPVWYKDESLSTYFYVRGITHAGEFIYVPDTYHKSSYILFCDPVRSSFRRFELGGIMEDKAVVNTLYFHKLHAFPNHVENQMSL</sequence>
<evidence type="ECO:0000313" key="2">
    <source>
        <dbReference type="Proteomes" id="UP000694864"/>
    </source>
</evidence>
<evidence type="ECO:0000313" key="3">
    <source>
        <dbReference type="RefSeq" id="XP_010479176.1"/>
    </source>
</evidence>
<gene>
    <name evidence="3" type="primary">LOC104758069</name>
</gene>
<proteinExistence type="predicted"/>
<accession>A0ABM0X1D4</accession>
<organism evidence="2 3">
    <name type="scientific">Camelina sativa</name>
    <name type="common">False flax</name>
    <name type="synonym">Myagrum sativum</name>
    <dbReference type="NCBI Taxonomy" id="90675"/>
    <lineage>
        <taxon>Eukaryota</taxon>
        <taxon>Viridiplantae</taxon>
        <taxon>Streptophyta</taxon>
        <taxon>Embryophyta</taxon>
        <taxon>Tracheophyta</taxon>
        <taxon>Spermatophyta</taxon>
        <taxon>Magnoliopsida</taxon>
        <taxon>eudicotyledons</taxon>
        <taxon>Gunneridae</taxon>
        <taxon>Pentapetalae</taxon>
        <taxon>rosids</taxon>
        <taxon>malvids</taxon>
        <taxon>Brassicales</taxon>
        <taxon>Brassicaceae</taxon>
        <taxon>Camelineae</taxon>
        <taxon>Camelina</taxon>
    </lineage>
</organism>
<feature type="domain" description="F-box" evidence="1">
    <location>
        <begin position="22"/>
        <end position="62"/>
    </location>
</feature>
<dbReference type="Pfam" id="PF08268">
    <property type="entry name" value="FBA_3"/>
    <property type="match status" value="1"/>
</dbReference>
<dbReference type="SUPFAM" id="SSF81383">
    <property type="entry name" value="F-box domain"/>
    <property type="match status" value="1"/>
</dbReference>
<dbReference type="InterPro" id="IPR001810">
    <property type="entry name" value="F-box_dom"/>
</dbReference>
<dbReference type="Pfam" id="PF00646">
    <property type="entry name" value="F-box"/>
    <property type="match status" value="1"/>
</dbReference>
<dbReference type="SMART" id="SM00256">
    <property type="entry name" value="FBOX"/>
    <property type="match status" value="1"/>
</dbReference>
<dbReference type="PANTHER" id="PTHR31111">
    <property type="entry name" value="BNAA05G37150D PROTEIN-RELATED"/>
    <property type="match status" value="1"/>
</dbReference>
<reference evidence="3" key="2">
    <citation type="submission" date="2025-08" db="UniProtKB">
        <authorList>
            <consortium name="RefSeq"/>
        </authorList>
    </citation>
    <scope>IDENTIFICATION</scope>
    <source>
        <tissue evidence="3">Leaf</tissue>
    </source>
</reference>
<dbReference type="InterPro" id="IPR013187">
    <property type="entry name" value="F-box-assoc_dom_typ3"/>
</dbReference>
<dbReference type="Proteomes" id="UP000694864">
    <property type="component" value="Chromosome 17"/>
</dbReference>
<dbReference type="GeneID" id="104758069"/>
<dbReference type="InterPro" id="IPR036047">
    <property type="entry name" value="F-box-like_dom_sf"/>
</dbReference>
<dbReference type="CDD" id="cd22157">
    <property type="entry name" value="F-box_AtFBW1-like"/>
    <property type="match status" value="1"/>
</dbReference>
<dbReference type="PANTHER" id="PTHR31111:SF119">
    <property type="entry name" value="F-BOX DOMAIN-CONTAINING PROTEIN"/>
    <property type="match status" value="1"/>
</dbReference>
<keyword evidence="2" id="KW-1185">Reference proteome</keyword>
<dbReference type="RefSeq" id="XP_010479176.1">
    <property type="nucleotide sequence ID" value="XM_010480874.1"/>
</dbReference>
<name>A0ABM0X1D4_CAMSA</name>
<dbReference type="InterPro" id="IPR017451">
    <property type="entry name" value="F-box-assoc_interact_dom"/>
</dbReference>